<dbReference type="Gene3D" id="1.20.1250.20">
    <property type="entry name" value="MFS general substrate transporter like domains"/>
    <property type="match status" value="1"/>
</dbReference>
<dbReference type="InterPro" id="IPR020846">
    <property type="entry name" value="MFS_dom"/>
</dbReference>
<feature type="transmembrane region" description="Helical" evidence="7">
    <location>
        <begin position="474"/>
        <end position="496"/>
    </location>
</feature>
<evidence type="ECO:0000256" key="3">
    <source>
        <dbReference type="ARBA" id="ARBA00022475"/>
    </source>
</evidence>
<evidence type="ECO:0000313" key="10">
    <source>
        <dbReference type="Proteomes" id="UP000649753"/>
    </source>
</evidence>
<feature type="transmembrane region" description="Helical" evidence="7">
    <location>
        <begin position="82"/>
        <end position="101"/>
    </location>
</feature>
<dbReference type="SUPFAM" id="SSF103473">
    <property type="entry name" value="MFS general substrate transporter"/>
    <property type="match status" value="1"/>
</dbReference>
<evidence type="ECO:0000256" key="5">
    <source>
        <dbReference type="ARBA" id="ARBA00022989"/>
    </source>
</evidence>
<keyword evidence="4 7" id="KW-0812">Transmembrane</keyword>
<accession>A0A927MGS5</accession>
<comment type="caution">
    <text evidence="9">The sequence shown here is derived from an EMBL/GenBank/DDBJ whole genome shotgun (WGS) entry which is preliminary data.</text>
</comment>
<proteinExistence type="predicted"/>
<feature type="transmembrane region" description="Helical" evidence="7">
    <location>
        <begin position="14"/>
        <end position="38"/>
    </location>
</feature>
<gene>
    <name evidence="9" type="ORF">H4W31_006508</name>
</gene>
<dbReference type="GO" id="GO:0022857">
    <property type="term" value="F:transmembrane transporter activity"/>
    <property type="evidence" value="ECO:0007669"/>
    <property type="project" value="InterPro"/>
</dbReference>
<dbReference type="InterPro" id="IPR036259">
    <property type="entry name" value="MFS_trans_sf"/>
</dbReference>
<feature type="domain" description="Major facilitator superfamily (MFS) profile" evidence="8">
    <location>
        <begin position="16"/>
        <end position="501"/>
    </location>
</feature>
<organism evidence="9 10">
    <name type="scientific">Plantactinospora soyae</name>
    <dbReference type="NCBI Taxonomy" id="1544732"/>
    <lineage>
        <taxon>Bacteria</taxon>
        <taxon>Bacillati</taxon>
        <taxon>Actinomycetota</taxon>
        <taxon>Actinomycetes</taxon>
        <taxon>Micromonosporales</taxon>
        <taxon>Micromonosporaceae</taxon>
        <taxon>Plantactinospora</taxon>
    </lineage>
</organism>
<feature type="transmembrane region" description="Helical" evidence="7">
    <location>
        <begin position="140"/>
        <end position="160"/>
    </location>
</feature>
<protein>
    <submittedName>
        <fullName evidence="9">DHA2 family multidrug resistance protein-like MFS transporter</fullName>
    </submittedName>
</protein>
<evidence type="ECO:0000256" key="7">
    <source>
        <dbReference type="SAM" id="Phobius"/>
    </source>
</evidence>
<keyword evidence="2" id="KW-0813">Transport</keyword>
<dbReference type="Pfam" id="PF07690">
    <property type="entry name" value="MFS_1"/>
    <property type="match status" value="1"/>
</dbReference>
<feature type="transmembrane region" description="Helical" evidence="7">
    <location>
        <begin position="229"/>
        <end position="248"/>
    </location>
</feature>
<evidence type="ECO:0000259" key="8">
    <source>
        <dbReference type="PROSITE" id="PS50850"/>
    </source>
</evidence>
<comment type="subcellular location">
    <subcellularLocation>
        <location evidence="1">Cell membrane</location>
        <topology evidence="1">Multi-pass membrane protein</topology>
    </subcellularLocation>
</comment>
<feature type="transmembrane region" description="Helical" evidence="7">
    <location>
        <begin position="406"/>
        <end position="423"/>
    </location>
</feature>
<evidence type="ECO:0000256" key="1">
    <source>
        <dbReference type="ARBA" id="ARBA00004651"/>
    </source>
</evidence>
<dbReference type="EMBL" id="JADBEB010000001">
    <property type="protein sequence ID" value="MBE1490870.1"/>
    <property type="molecule type" value="Genomic_DNA"/>
</dbReference>
<feature type="transmembrane region" description="Helical" evidence="7">
    <location>
        <begin position="269"/>
        <end position="289"/>
    </location>
</feature>
<keyword evidence="10" id="KW-1185">Reference proteome</keyword>
<feature type="transmembrane region" description="Helical" evidence="7">
    <location>
        <begin position="107"/>
        <end position="128"/>
    </location>
</feature>
<sequence length="544" mass="55165">MTTIAGPRAGRKEWIGLAVLAMPTLLIAMDMTVLHLAVPSLTTDLRPSTGQLLWIMDIYGFLVAGLLITMGTLGDRIGRRKLLLTGAAAFGVASVLAALSTSAEMLIVTRALLGVAGATLMPSTLSLIRNMFHDAAQRTVAISVWMTCFAVGGALGPLLGGFLLNYFWWGSAFLIGVPVMLVLLVLGPVLLPEHRNTKAGKLDLGSAVLSLIAVLSVVYGLKLVAEDGFGLPPVTFMALGLAVGVAFVHRQRTLADPLLDLKLFRERTFSASVALLTLGILVMAGSQLFTLQYLQLVHGLSPLVAGLWSLPNAAGLMVGAMTAPALAAKIRPGFVIAGGLVVAAIGLGMLTLVSATAGLGILVTASAIMGAGLGPMAALGTDLIVGAAPPERAGAASAISETGTELGAGLGIAVLGSIGFGVYRSQIEDTMPAGVDSEAAHESLGGAVAVAQDLSGKAGDELLTVAREAFTHGLHVTAVVGVGVVLVLALLATVLLRGVTPGANGHDEPAEDAAQAGIPDSAATTQTPTTAEAVRTAATLGSNV</sequence>
<feature type="transmembrane region" description="Helical" evidence="7">
    <location>
        <begin position="202"/>
        <end position="223"/>
    </location>
</feature>
<evidence type="ECO:0000256" key="4">
    <source>
        <dbReference type="ARBA" id="ARBA00022692"/>
    </source>
</evidence>
<keyword evidence="6 7" id="KW-0472">Membrane</keyword>
<dbReference type="PANTHER" id="PTHR42718">
    <property type="entry name" value="MAJOR FACILITATOR SUPERFAMILY MULTIDRUG TRANSPORTER MFSC"/>
    <property type="match status" value="1"/>
</dbReference>
<dbReference type="Gene3D" id="1.20.1720.10">
    <property type="entry name" value="Multidrug resistance protein D"/>
    <property type="match status" value="1"/>
</dbReference>
<dbReference type="PANTHER" id="PTHR42718:SF47">
    <property type="entry name" value="METHYL VIOLOGEN RESISTANCE PROTEIN SMVA"/>
    <property type="match status" value="1"/>
</dbReference>
<evidence type="ECO:0000313" key="9">
    <source>
        <dbReference type="EMBL" id="MBE1490870.1"/>
    </source>
</evidence>
<dbReference type="CDD" id="cd17321">
    <property type="entry name" value="MFS_MMR_MDR_like"/>
    <property type="match status" value="1"/>
</dbReference>
<evidence type="ECO:0000256" key="6">
    <source>
        <dbReference type="ARBA" id="ARBA00023136"/>
    </source>
</evidence>
<keyword evidence="5 7" id="KW-1133">Transmembrane helix</keyword>
<feature type="transmembrane region" description="Helical" evidence="7">
    <location>
        <begin position="359"/>
        <end position="385"/>
    </location>
</feature>
<name>A0A927MGS5_9ACTN</name>
<feature type="transmembrane region" description="Helical" evidence="7">
    <location>
        <begin position="166"/>
        <end position="190"/>
    </location>
</feature>
<feature type="transmembrane region" description="Helical" evidence="7">
    <location>
        <begin position="309"/>
        <end position="327"/>
    </location>
</feature>
<reference evidence="9" key="1">
    <citation type="submission" date="2020-10" db="EMBL/GenBank/DDBJ databases">
        <title>Sequencing the genomes of 1000 actinobacteria strains.</title>
        <authorList>
            <person name="Klenk H.-P."/>
        </authorList>
    </citation>
    <scope>NUCLEOTIDE SEQUENCE</scope>
    <source>
        <strain evidence="9">DSM 46832</strain>
    </source>
</reference>
<dbReference type="PROSITE" id="PS50850">
    <property type="entry name" value="MFS"/>
    <property type="match status" value="1"/>
</dbReference>
<feature type="transmembrane region" description="Helical" evidence="7">
    <location>
        <begin position="334"/>
        <end position="353"/>
    </location>
</feature>
<dbReference type="Proteomes" id="UP000649753">
    <property type="component" value="Unassembled WGS sequence"/>
</dbReference>
<feature type="transmembrane region" description="Helical" evidence="7">
    <location>
        <begin position="50"/>
        <end position="70"/>
    </location>
</feature>
<dbReference type="GO" id="GO:0005886">
    <property type="term" value="C:plasma membrane"/>
    <property type="evidence" value="ECO:0007669"/>
    <property type="project" value="UniProtKB-SubCell"/>
</dbReference>
<keyword evidence="3" id="KW-1003">Cell membrane</keyword>
<dbReference type="InterPro" id="IPR011701">
    <property type="entry name" value="MFS"/>
</dbReference>
<evidence type="ECO:0000256" key="2">
    <source>
        <dbReference type="ARBA" id="ARBA00022448"/>
    </source>
</evidence>
<dbReference type="AlphaFoldDB" id="A0A927MGS5"/>